<dbReference type="EMBL" id="CAKKLH010000257">
    <property type="protein sequence ID" value="CAH0107105.1"/>
    <property type="molecule type" value="Genomic_DNA"/>
</dbReference>
<evidence type="ECO:0000313" key="2">
    <source>
        <dbReference type="Proteomes" id="UP000789390"/>
    </source>
</evidence>
<dbReference type="Proteomes" id="UP000789390">
    <property type="component" value="Unassembled WGS sequence"/>
</dbReference>
<accession>A0A8J2WQ00</accession>
<reference evidence="1" key="1">
    <citation type="submission" date="2021-11" db="EMBL/GenBank/DDBJ databases">
        <authorList>
            <person name="Schell T."/>
        </authorList>
    </citation>
    <scope>NUCLEOTIDE SEQUENCE</scope>
    <source>
        <strain evidence="1">M5</strain>
    </source>
</reference>
<dbReference type="AlphaFoldDB" id="A0A8J2WQ00"/>
<protein>
    <submittedName>
        <fullName evidence="1">Uncharacterized protein</fullName>
    </submittedName>
</protein>
<evidence type="ECO:0000313" key="1">
    <source>
        <dbReference type="EMBL" id="CAH0107105.1"/>
    </source>
</evidence>
<gene>
    <name evidence="1" type="ORF">DGAL_LOCUS10392</name>
</gene>
<comment type="caution">
    <text evidence="1">The sequence shown here is derived from an EMBL/GenBank/DDBJ whole genome shotgun (WGS) entry which is preliminary data.</text>
</comment>
<sequence length="264" mass="29998">MKKLDVLQVLAERNERKKHELELNGMPSESNDSLSIAPNFSDEVNLSWLEKGLSIDDVPKMCPSDLVNYLRSEIKAKHFRRSSNTIKVTCRYLFFLMSVTTSKDLMEVCLRILKDKISDSAQPFCIEVPDLLLVLMNYGTVKKQALARDCGYFFSSCSPETEKIGMCHVMLNLSVANCIAGDTFLTLIIRDIISLLLESFTAEEWSEIDFKMVEELVYQCWINDLDATAAVQRITCIPTTTSRGVMFQQAASYFAIQHLMDLCE</sequence>
<dbReference type="OrthoDB" id="6351761at2759"/>
<keyword evidence="2" id="KW-1185">Reference proteome</keyword>
<name>A0A8J2WQ00_9CRUS</name>
<organism evidence="1 2">
    <name type="scientific">Daphnia galeata</name>
    <dbReference type="NCBI Taxonomy" id="27404"/>
    <lineage>
        <taxon>Eukaryota</taxon>
        <taxon>Metazoa</taxon>
        <taxon>Ecdysozoa</taxon>
        <taxon>Arthropoda</taxon>
        <taxon>Crustacea</taxon>
        <taxon>Branchiopoda</taxon>
        <taxon>Diplostraca</taxon>
        <taxon>Cladocera</taxon>
        <taxon>Anomopoda</taxon>
        <taxon>Daphniidae</taxon>
        <taxon>Daphnia</taxon>
    </lineage>
</organism>
<proteinExistence type="predicted"/>